<dbReference type="InterPro" id="IPR011990">
    <property type="entry name" value="TPR-like_helical_dom_sf"/>
</dbReference>
<protein>
    <recommendedName>
        <fullName evidence="4">Sel1 repeat family protein</fullName>
    </recommendedName>
</protein>
<evidence type="ECO:0000256" key="1">
    <source>
        <dbReference type="SAM" id="SignalP"/>
    </source>
</evidence>
<dbReference type="SMART" id="SM00671">
    <property type="entry name" value="SEL1"/>
    <property type="match status" value="3"/>
</dbReference>
<dbReference type="SUPFAM" id="SSF81901">
    <property type="entry name" value="HCP-like"/>
    <property type="match status" value="1"/>
</dbReference>
<evidence type="ECO:0000313" key="2">
    <source>
        <dbReference type="EMBL" id="BBP01314.1"/>
    </source>
</evidence>
<dbReference type="InterPro" id="IPR006597">
    <property type="entry name" value="Sel1-like"/>
</dbReference>
<evidence type="ECO:0008006" key="4">
    <source>
        <dbReference type="Google" id="ProtNLM"/>
    </source>
</evidence>
<name>A0A809RKI5_9PROT</name>
<feature type="signal peptide" evidence="1">
    <location>
        <begin position="1"/>
        <end position="27"/>
    </location>
</feature>
<dbReference type="AlphaFoldDB" id="A0A809RKI5"/>
<accession>A0A809RKI5</accession>
<feature type="chain" id="PRO_5032313212" description="Sel1 repeat family protein" evidence="1">
    <location>
        <begin position="28"/>
        <end position="160"/>
    </location>
</feature>
<organism evidence="2 3">
    <name type="scientific">Sulfuriferula nivalis</name>
    <dbReference type="NCBI Taxonomy" id="2675298"/>
    <lineage>
        <taxon>Bacteria</taxon>
        <taxon>Pseudomonadati</taxon>
        <taxon>Pseudomonadota</taxon>
        <taxon>Betaproteobacteria</taxon>
        <taxon>Nitrosomonadales</taxon>
        <taxon>Sulfuricellaceae</taxon>
        <taxon>Sulfuriferula</taxon>
    </lineage>
</organism>
<dbReference type="PANTHER" id="PTHR11102">
    <property type="entry name" value="SEL-1-LIKE PROTEIN"/>
    <property type="match status" value="1"/>
</dbReference>
<dbReference type="Gene3D" id="1.25.40.10">
    <property type="entry name" value="Tetratricopeptide repeat domain"/>
    <property type="match status" value="1"/>
</dbReference>
<dbReference type="EMBL" id="AP021881">
    <property type="protein sequence ID" value="BBP01314.1"/>
    <property type="molecule type" value="Genomic_DNA"/>
</dbReference>
<dbReference type="KEGG" id="sniv:SFSGTM_20220"/>
<dbReference type="InterPro" id="IPR050767">
    <property type="entry name" value="Sel1_AlgK"/>
</dbReference>
<gene>
    <name evidence="2" type="ORF">SFSGTM_20220</name>
</gene>
<dbReference type="RefSeq" id="WP_198420659.1">
    <property type="nucleotide sequence ID" value="NZ_AP021881.1"/>
</dbReference>
<sequence>MRHNKLLSIISIALSSTLVLVSGNAVAMDDAQAKQLFTQAYQGDATALQQLQQDAIAGSANTEFWYGVYFEVNEEYVNALAWLKKSSVQGFAAAQGEIGVLYHDGQGVPQDYAQAVSWYKKAADQGNTDAQNNLGVLYQNGQGIPQNYAQAATWFRKAAN</sequence>
<dbReference type="Pfam" id="PF08238">
    <property type="entry name" value="Sel1"/>
    <property type="match status" value="3"/>
</dbReference>
<keyword evidence="1" id="KW-0732">Signal</keyword>
<proteinExistence type="predicted"/>
<dbReference type="PANTHER" id="PTHR11102:SF160">
    <property type="entry name" value="ERAD-ASSOCIATED E3 UBIQUITIN-PROTEIN LIGASE COMPONENT HRD3"/>
    <property type="match status" value="1"/>
</dbReference>
<dbReference type="Proteomes" id="UP000463939">
    <property type="component" value="Chromosome"/>
</dbReference>
<reference evidence="3" key="1">
    <citation type="submission" date="2019-11" db="EMBL/GenBank/DDBJ databases">
        <title>Isolation and characterization of a novel species in the genus Sulfuriferula.</title>
        <authorList>
            <person name="Mochizuki J."/>
            <person name="Kojima H."/>
            <person name="Fukui M."/>
        </authorList>
    </citation>
    <scope>NUCLEOTIDE SEQUENCE [LARGE SCALE GENOMIC DNA]</scope>
    <source>
        <strain evidence="3">SGTM</strain>
    </source>
</reference>
<evidence type="ECO:0000313" key="3">
    <source>
        <dbReference type="Proteomes" id="UP000463939"/>
    </source>
</evidence>
<keyword evidence="3" id="KW-1185">Reference proteome</keyword>